<accession>A0AAW0SRD7</accession>
<keyword evidence="2" id="KW-1185">Reference proteome</keyword>
<gene>
    <name evidence="1" type="ORF">O3P69_014104</name>
</gene>
<comment type="caution">
    <text evidence="1">The sequence shown here is derived from an EMBL/GenBank/DDBJ whole genome shotgun (WGS) entry which is preliminary data.</text>
</comment>
<evidence type="ECO:0000313" key="2">
    <source>
        <dbReference type="Proteomes" id="UP001487740"/>
    </source>
</evidence>
<dbReference type="Proteomes" id="UP001487740">
    <property type="component" value="Unassembled WGS sequence"/>
</dbReference>
<proteinExistence type="predicted"/>
<name>A0AAW0SRD7_SCYPA</name>
<protein>
    <submittedName>
        <fullName evidence="1">Uncharacterized protein</fullName>
    </submittedName>
</protein>
<dbReference type="EMBL" id="JARAKH010000047">
    <property type="protein sequence ID" value="KAK8377938.1"/>
    <property type="molecule type" value="Genomic_DNA"/>
</dbReference>
<reference evidence="1 2" key="1">
    <citation type="submission" date="2023-03" db="EMBL/GenBank/DDBJ databases">
        <title>High-quality genome of Scylla paramamosain provides insights in environmental adaptation.</title>
        <authorList>
            <person name="Zhang L."/>
        </authorList>
    </citation>
    <scope>NUCLEOTIDE SEQUENCE [LARGE SCALE GENOMIC DNA]</scope>
    <source>
        <strain evidence="1">LZ_2023a</strain>
        <tissue evidence="1">Muscle</tissue>
    </source>
</reference>
<evidence type="ECO:0000313" key="1">
    <source>
        <dbReference type="EMBL" id="KAK8377938.1"/>
    </source>
</evidence>
<dbReference type="AlphaFoldDB" id="A0AAW0SRD7"/>
<sequence>MKGRWTENIPRLREVEVEEAWWKVYMTTSAVRSAQFHSSLPDTPATSSRAHTDAMRTLVPGLLSSHVALAVMVAISTHQASSTLTYSNPGPAYGSHAHGTPTHVTRFQGNAIHGSHAYGYGQPSYVGPLASSVPAGVGGKVIPVSDTYEVEAARGQFFRSYQDQLNTINAIRASRPARYGHGNYAPQPSYGSAGPVPVAHSVSAQAVRVPYSTYGQASAPVQVSDTAEVAAAKAEFFRLFNQQAAAAAAAPDDYAYNSHY</sequence>
<organism evidence="1 2">
    <name type="scientific">Scylla paramamosain</name>
    <name type="common">Mud crab</name>
    <dbReference type="NCBI Taxonomy" id="85552"/>
    <lineage>
        <taxon>Eukaryota</taxon>
        <taxon>Metazoa</taxon>
        <taxon>Ecdysozoa</taxon>
        <taxon>Arthropoda</taxon>
        <taxon>Crustacea</taxon>
        <taxon>Multicrustacea</taxon>
        <taxon>Malacostraca</taxon>
        <taxon>Eumalacostraca</taxon>
        <taxon>Eucarida</taxon>
        <taxon>Decapoda</taxon>
        <taxon>Pleocyemata</taxon>
        <taxon>Brachyura</taxon>
        <taxon>Eubrachyura</taxon>
        <taxon>Portunoidea</taxon>
        <taxon>Portunidae</taxon>
        <taxon>Portuninae</taxon>
        <taxon>Scylla</taxon>
    </lineage>
</organism>